<sequence length="351" mass="39140">MAPNKKRKGVSMFMIPDTPAAPQPTPLSADAPTTVIHHYTDVDAAGHITQSADSRHLPTNPSNEDVQQPHVDSQLIDSTIYEVDLAQYAREIRESEWNGSFFKRRSLKALGLRIQIGPHKPGTRSPQSNTAPKDDFVVIDTSGVHEVGLDFCGCPGGGLPTQQLLCAGLLPATEINPRSAATIRVMRHFHLSFLETNCNANAYYDSLRRQSDNTGLLGVRDRYDEFLRMTKKWRHLQMLKRAGRGHDPSGATGTAPGECALLCPACPHPGKNLPINWEQYPEEKAFLFALFLAIDANFRLRRKDVSSEKKDPGLGHGWAFFCEVIGYMEHVKKHWNDRQPVRRSICATSVH</sequence>
<protein>
    <recommendedName>
        <fullName evidence="1">CxC2-like cysteine cluster KDZ transposase-associated domain-containing protein</fullName>
    </recommendedName>
</protein>
<gene>
    <name evidence="2" type="ORF">MCHLO_00106</name>
</gene>
<name>A0ABQ0KUB3_MYCCL</name>
<organism evidence="2 3">
    <name type="scientific">Mycena chlorophos</name>
    <name type="common">Agaric fungus</name>
    <name type="synonym">Agaricus chlorophos</name>
    <dbReference type="NCBI Taxonomy" id="658473"/>
    <lineage>
        <taxon>Eukaryota</taxon>
        <taxon>Fungi</taxon>
        <taxon>Dikarya</taxon>
        <taxon>Basidiomycota</taxon>
        <taxon>Agaricomycotina</taxon>
        <taxon>Agaricomycetes</taxon>
        <taxon>Agaricomycetidae</taxon>
        <taxon>Agaricales</taxon>
        <taxon>Marasmiineae</taxon>
        <taxon>Mycenaceae</taxon>
        <taxon>Mycena</taxon>
    </lineage>
</organism>
<evidence type="ECO:0000313" key="3">
    <source>
        <dbReference type="Proteomes" id="UP000815677"/>
    </source>
</evidence>
<accession>A0ABQ0KUB3</accession>
<keyword evidence="3" id="KW-1185">Reference proteome</keyword>
<evidence type="ECO:0000313" key="2">
    <source>
        <dbReference type="EMBL" id="GAT42391.1"/>
    </source>
</evidence>
<dbReference type="Pfam" id="PF18803">
    <property type="entry name" value="CxC2"/>
    <property type="match status" value="1"/>
</dbReference>
<proteinExistence type="predicted"/>
<reference evidence="2" key="1">
    <citation type="submission" date="2014-09" db="EMBL/GenBank/DDBJ databases">
        <title>Genome sequence of the luminous mushroom Mycena chlorophos for searching fungal bioluminescence genes.</title>
        <authorList>
            <person name="Tanaka Y."/>
            <person name="Kasuga D."/>
            <person name="Oba Y."/>
            <person name="Hase S."/>
            <person name="Sato K."/>
            <person name="Oba Y."/>
            <person name="Sakakibara Y."/>
        </authorList>
    </citation>
    <scope>NUCLEOTIDE SEQUENCE</scope>
</reference>
<dbReference type="EMBL" id="DF837862">
    <property type="protein sequence ID" value="GAT42391.1"/>
    <property type="molecule type" value="Genomic_DNA"/>
</dbReference>
<dbReference type="InterPro" id="IPR041457">
    <property type="entry name" value="CxC2_KDZ-assoc"/>
</dbReference>
<feature type="domain" description="CxC2-like cysteine cluster KDZ transposase-associated" evidence="1">
    <location>
        <begin position="107"/>
        <end position="215"/>
    </location>
</feature>
<evidence type="ECO:0000259" key="1">
    <source>
        <dbReference type="Pfam" id="PF18803"/>
    </source>
</evidence>
<dbReference type="Proteomes" id="UP000815677">
    <property type="component" value="Unassembled WGS sequence"/>
</dbReference>